<feature type="domain" description="Transcription factor CBF/NF-Y/archaeal histone" evidence="9">
    <location>
        <begin position="26"/>
        <end position="90"/>
    </location>
</feature>
<feature type="compositionally biased region" description="Gly residues" evidence="8">
    <location>
        <begin position="9"/>
        <end position="20"/>
    </location>
</feature>
<dbReference type="Pfam" id="PF05678">
    <property type="entry name" value="VQ"/>
    <property type="match status" value="1"/>
</dbReference>
<dbReference type="FunFam" id="1.10.20.10:FF:000110">
    <property type="entry name" value="Nuclear factor Y, subunit B1"/>
    <property type="match status" value="1"/>
</dbReference>
<dbReference type="PROSITE" id="PS00685">
    <property type="entry name" value="NFYB_HAP3"/>
    <property type="match status" value="1"/>
</dbReference>
<dbReference type="Gene3D" id="1.10.20.10">
    <property type="entry name" value="Histone, subunit A"/>
    <property type="match status" value="1"/>
</dbReference>
<keyword evidence="7" id="KW-0539">Nucleus</keyword>
<dbReference type="Proteomes" id="UP000007752">
    <property type="component" value="Chromosome 5"/>
</dbReference>
<keyword evidence="6" id="KW-0804">Transcription</keyword>
<keyword evidence="5" id="KW-0010">Activator</keyword>
<gene>
    <name evidence="11" type="ORF">OsJ_19626</name>
</gene>
<evidence type="ECO:0000256" key="7">
    <source>
        <dbReference type="ARBA" id="ARBA00023242"/>
    </source>
</evidence>
<dbReference type="InterPro" id="IPR027113">
    <property type="entry name" value="Transc_fact_NFYB/HAP3"/>
</dbReference>
<feature type="compositionally biased region" description="Basic and acidic residues" evidence="8">
    <location>
        <begin position="228"/>
        <end position="246"/>
    </location>
</feature>
<dbReference type="GO" id="GO:0001228">
    <property type="term" value="F:DNA-binding transcription activator activity, RNA polymerase II-specific"/>
    <property type="evidence" value="ECO:0007669"/>
    <property type="project" value="InterPro"/>
</dbReference>
<evidence type="ECO:0000259" key="9">
    <source>
        <dbReference type="Pfam" id="PF00808"/>
    </source>
</evidence>
<organism evidence="11">
    <name type="scientific">Oryza sativa subsp. japonica</name>
    <name type="common">Rice</name>
    <dbReference type="NCBI Taxonomy" id="39947"/>
    <lineage>
        <taxon>Eukaryota</taxon>
        <taxon>Viridiplantae</taxon>
        <taxon>Streptophyta</taxon>
        <taxon>Embryophyta</taxon>
        <taxon>Tracheophyta</taxon>
        <taxon>Spermatophyta</taxon>
        <taxon>Magnoliopsida</taxon>
        <taxon>Liliopsida</taxon>
        <taxon>Poales</taxon>
        <taxon>Poaceae</taxon>
        <taxon>BOP clade</taxon>
        <taxon>Oryzoideae</taxon>
        <taxon>Oryzeae</taxon>
        <taxon>Oryzinae</taxon>
        <taxon>Oryza</taxon>
        <taxon>Oryza sativa</taxon>
    </lineage>
</organism>
<evidence type="ECO:0000259" key="10">
    <source>
        <dbReference type="Pfam" id="PF05678"/>
    </source>
</evidence>
<dbReference type="GO" id="GO:0046982">
    <property type="term" value="F:protein heterodimerization activity"/>
    <property type="evidence" value="ECO:0007669"/>
    <property type="project" value="InterPro"/>
</dbReference>
<evidence type="ECO:0000256" key="6">
    <source>
        <dbReference type="ARBA" id="ARBA00023163"/>
    </source>
</evidence>
<evidence type="ECO:0000313" key="11">
    <source>
        <dbReference type="EMBL" id="EEE64770.1"/>
    </source>
</evidence>
<protein>
    <recommendedName>
        <fullName evidence="12">Transcription factor CBF/NF-Y/archaeal histone domain-containing protein</fullName>
    </recommendedName>
</protein>
<sequence>MSEGFDGTENGGGGGGGGVGKEQDRFLPIANIGRIMRRAVPENGKIAKDSKESVQECVSEFISFITSEASDKCLKEKRKTINGDDLIWSMGTLGFEDYVEPLKLYLRLYREGDTKGSRASELPVKKDVVLNGDPGSSLVNYGAQRADANANHLDLFFLLRKNPESTTANCMREDEAKPVTVKIIETVYVEADTADDFKSVVQRLTGKDAVAGDAPELNSAQRFGSGREASRHGDHKVGSSSEKKSS</sequence>
<feature type="domain" description="VQ" evidence="10">
    <location>
        <begin position="183"/>
        <end position="209"/>
    </location>
</feature>
<evidence type="ECO:0000256" key="1">
    <source>
        <dbReference type="ARBA" id="ARBA00004123"/>
    </source>
</evidence>
<dbReference type="InterPro" id="IPR009072">
    <property type="entry name" value="Histone-fold"/>
</dbReference>
<name>B9FLQ6_ORYSJ</name>
<feature type="region of interest" description="Disordered" evidence="8">
    <location>
        <begin position="1"/>
        <end position="23"/>
    </location>
</feature>
<keyword evidence="3" id="KW-0805">Transcription regulation</keyword>
<evidence type="ECO:0000256" key="2">
    <source>
        <dbReference type="ARBA" id="ARBA00009053"/>
    </source>
</evidence>
<evidence type="ECO:0000256" key="8">
    <source>
        <dbReference type="SAM" id="MobiDB-lite"/>
    </source>
</evidence>
<dbReference type="Pfam" id="PF00808">
    <property type="entry name" value="CBFD_NFYB_HMF"/>
    <property type="match status" value="1"/>
</dbReference>
<keyword evidence="4" id="KW-0238">DNA-binding</keyword>
<dbReference type="AlphaFoldDB" id="B9FLQ6"/>
<evidence type="ECO:0008006" key="12">
    <source>
        <dbReference type="Google" id="ProtNLM"/>
    </source>
</evidence>
<dbReference type="GO" id="GO:0016602">
    <property type="term" value="C:CCAAT-binding factor complex"/>
    <property type="evidence" value="ECO:0007669"/>
    <property type="project" value="InterPro"/>
</dbReference>
<reference evidence="11" key="2">
    <citation type="submission" date="2008-12" db="EMBL/GenBank/DDBJ databases">
        <title>Improved gene annotation of the rice (Oryza sativa) genomes.</title>
        <authorList>
            <person name="Wang J."/>
            <person name="Li R."/>
            <person name="Fan W."/>
            <person name="Huang Q."/>
            <person name="Zhang J."/>
            <person name="Zhou Y."/>
            <person name="Hu Y."/>
            <person name="Zi S."/>
            <person name="Li J."/>
            <person name="Ni P."/>
            <person name="Zheng H."/>
            <person name="Zhang Y."/>
            <person name="Zhao M."/>
            <person name="Hao Q."/>
            <person name="McDermott J."/>
            <person name="Samudrala R."/>
            <person name="Kristiansen K."/>
            <person name="Wong G.K.-S."/>
        </authorList>
    </citation>
    <scope>NUCLEOTIDE SEQUENCE</scope>
</reference>
<dbReference type="PANTHER" id="PTHR11064">
    <property type="entry name" value="CCAAT-BINDING TRANSCRIPTION FACTOR-RELATED"/>
    <property type="match status" value="1"/>
</dbReference>
<dbReference type="InterPro" id="IPR008889">
    <property type="entry name" value="VQ"/>
</dbReference>
<evidence type="ECO:0000256" key="3">
    <source>
        <dbReference type="ARBA" id="ARBA00023015"/>
    </source>
</evidence>
<dbReference type="PANTHER" id="PTHR11064:SF109">
    <property type="entry name" value="NUCLEAR TRANSCRIPTION FACTOR Y SUBUNIT B-4"/>
    <property type="match status" value="1"/>
</dbReference>
<feature type="region of interest" description="Disordered" evidence="8">
    <location>
        <begin position="209"/>
        <end position="246"/>
    </location>
</feature>
<dbReference type="CDD" id="cd22907">
    <property type="entry name" value="HFD_NFYB"/>
    <property type="match status" value="1"/>
</dbReference>
<dbReference type="EMBL" id="CM000142">
    <property type="protein sequence ID" value="EEE64770.1"/>
    <property type="molecule type" value="Genomic_DNA"/>
</dbReference>
<comment type="similarity">
    <text evidence="2">Belongs to the NFYB/HAP3 subunit family.</text>
</comment>
<dbReference type="InterPro" id="IPR003958">
    <property type="entry name" value="CBFA_NFYB_domain"/>
</dbReference>
<dbReference type="GO" id="GO:0043565">
    <property type="term" value="F:sequence-specific DNA binding"/>
    <property type="evidence" value="ECO:0007669"/>
    <property type="project" value="InterPro"/>
</dbReference>
<evidence type="ECO:0000256" key="4">
    <source>
        <dbReference type="ARBA" id="ARBA00023125"/>
    </source>
</evidence>
<evidence type="ECO:0000256" key="5">
    <source>
        <dbReference type="ARBA" id="ARBA00023159"/>
    </source>
</evidence>
<dbReference type="PRINTS" id="PR00615">
    <property type="entry name" value="CCAATSUBUNTA"/>
</dbReference>
<proteinExistence type="inferred from homology"/>
<accession>B9FLQ6</accession>
<reference evidence="11" key="1">
    <citation type="journal article" date="2005" name="PLoS Biol.">
        <title>The genomes of Oryza sativa: a history of duplications.</title>
        <authorList>
            <person name="Yu J."/>
            <person name="Wang J."/>
            <person name="Lin W."/>
            <person name="Li S."/>
            <person name="Li H."/>
            <person name="Zhou J."/>
            <person name="Ni P."/>
            <person name="Dong W."/>
            <person name="Hu S."/>
            <person name="Zeng C."/>
            <person name="Zhang J."/>
            <person name="Zhang Y."/>
            <person name="Li R."/>
            <person name="Xu Z."/>
            <person name="Li S."/>
            <person name="Li X."/>
            <person name="Zheng H."/>
            <person name="Cong L."/>
            <person name="Lin L."/>
            <person name="Yin J."/>
            <person name="Geng J."/>
            <person name="Li G."/>
            <person name="Shi J."/>
            <person name="Liu J."/>
            <person name="Lv H."/>
            <person name="Li J."/>
            <person name="Wang J."/>
            <person name="Deng Y."/>
            <person name="Ran L."/>
            <person name="Shi X."/>
            <person name="Wang X."/>
            <person name="Wu Q."/>
            <person name="Li C."/>
            <person name="Ren X."/>
            <person name="Wang J."/>
            <person name="Wang X."/>
            <person name="Li D."/>
            <person name="Liu D."/>
            <person name="Zhang X."/>
            <person name="Ji Z."/>
            <person name="Zhao W."/>
            <person name="Sun Y."/>
            <person name="Zhang Z."/>
            <person name="Bao J."/>
            <person name="Han Y."/>
            <person name="Dong L."/>
            <person name="Ji J."/>
            <person name="Chen P."/>
            <person name="Wu S."/>
            <person name="Liu J."/>
            <person name="Xiao Y."/>
            <person name="Bu D."/>
            <person name="Tan J."/>
            <person name="Yang L."/>
            <person name="Ye C."/>
            <person name="Zhang J."/>
            <person name="Xu J."/>
            <person name="Zhou Y."/>
            <person name="Yu Y."/>
            <person name="Zhang B."/>
            <person name="Zhuang S."/>
            <person name="Wei H."/>
            <person name="Liu B."/>
            <person name="Lei M."/>
            <person name="Yu H."/>
            <person name="Li Y."/>
            <person name="Xu H."/>
            <person name="Wei S."/>
            <person name="He X."/>
            <person name="Fang L."/>
            <person name="Zhang Z."/>
            <person name="Zhang Y."/>
            <person name="Huang X."/>
            <person name="Su Z."/>
            <person name="Tong W."/>
            <person name="Li J."/>
            <person name="Tong Z."/>
            <person name="Li S."/>
            <person name="Ye J."/>
            <person name="Wang L."/>
            <person name="Fang L."/>
            <person name="Lei T."/>
            <person name="Chen C."/>
            <person name="Chen H."/>
            <person name="Xu Z."/>
            <person name="Li H."/>
            <person name="Huang H."/>
            <person name="Zhang F."/>
            <person name="Xu H."/>
            <person name="Li N."/>
            <person name="Zhao C."/>
            <person name="Li S."/>
            <person name="Dong L."/>
            <person name="Huang Y."/>
            <person name="Li L."/>
            <person name="Xi Y."/>
            <person name="Qi Q."/>
            <person name="Li W."/>
            <person name="Zhang B."/>
            <person name="Hu W."/>
            <person name="Zhang Y."/>
            <person name="Tian X."/>
            <person name="Jiao Y."/>
            <person name="Liang X."/>
            <person name="Jin J."/>
            <person name="Gao L."/>
            <person name="Zheng W."/>
            <person name="Hao B."/>
            <person name="Liu S."/>
            <person name="Wang W."/>
            <person name="Yuan L."/>
            <person name="Cao M."/>
            <person name="McDermott J."/>
            <person name="Samudrala R."/>
            <person name="Wang J."/>
            <person name="Wong G.K."/>
            <person name="Yang H."/>
        </authorList>
    </citation>
    <scope>NUCLEOTIDE SEQUENCE [LARGE SCALE GENOMIC DNA]</scope>
</reference>
<dbReference type="SUPFAM" id="SSF47113">
    <property type="entry name" value="Histone-fold"/>
    <property type="match status" value="1"/>
</dbReference>
<dbReference type="InterPro" id="IPR003956">
    <property type="entry name" value="Transcrpt_fac_NFYB/HAP3_CS"/>
</dbReference>
<comment type="subcellular location">
    <subcellularLocation>
        <location evidence="1">Nucleus</location>
    </subcellularLocation>
</comment>